<dbReference type="KEGG" id="cput:CONPUDRAFT_85582"/>
<dbReference type="RefSeq" id="XP_007774848.1">
    <property type="nucleotide sequence ID" value="XM_007776658.1"/>
</dbReference>
<gene>
    <name evidence="1" type="ORF">CONPUDRAFT_85582</name>
</gene>
<accession>A0A5M3M5W2</accession>
<dbReference type="AlphaFoldDB" id="A0A5M3M5W2"/>
<comment type="caution">
    <text evidence="1">The sequence shown here is derived from an EMBL/GenBank/DDBJ whole genome shotgun (WGS) entry which is preliminary data.</text>
</comment>
<evidence type="ECO:0000313" key="1">
    <source>
        <dbReference type="EMBL" id="EIW74769.1"/>
    </source>
</evidence>
<dbReference type="GeneID" id="19210983"/>
<protein>
    <submittedName>
        <fullName evidence="1">Uncharacterized protein</fullName>
    </submittedName>
</protein>
<organism evidence="1 2">
    <name type="scientific">Coniophora puteana (strain RWD-64-598)</name>
    <name type="common">Brown rot fungus</name>
    <dbReference type="NCBI Taxonomy" id="741705"/>
    <lineage>
        <taxon>Eukaryota</taxon>
        <taxon>Fungi</taxon>
        <taxon>Dikarya</taxon>
        <taxon>Basidiomycota</taxon>
        <taxon>Agaricomycotina</taxon>
        <taxon>Agaricomycetes</taxon>
        <taxon>Agaricomycetidae</taxon>
        <taxon>Boletales</taxon>
        <taxon>Coniophorineae</taxon>
        <taxon>Coniophoraceae</taxon>
        <taxon>Coniophora</taxon>
    </lineage>
</organism>
<dbReference type="EMBL" id="JH711590">
    <property type="protein sequence ID" value="EIW74769.1"/>
    <property type="molecule type" value="Genomic_DNA"/>
</dbReference>
<reference evidence="2" key="1">
    <citation type="journal article" date="2012" name="Science">
        <title>The Paleozoic origin of enzymatic lignin decomposition reconstructed from 31 fungal genomes.</title>
        <authorList>
            <person name="Floudas D."/>
            <person name="Binder M."/>
            <person name="Riley R."/>
            <person name="Barry K."/>
            <person name="Blanchette R.A."/>
            <person name="Henrissat B."/>
            <person name="Martinez A.T."/>
            <person name="Otillar R."/>
            <person name="Spatafora J.W."/>
            <person name="Yadav J.S."/>
            <person name="Aerts A."/>
            <person name="Benoit I."/>
            <person name="Boyd A."/>
            <person name="Carlson A."/>
            <person name="Copeland A."/>
            <person name="Coutinho P.M."/>
            <person name="de Vries R.P."/>
            <person name="Ferreira P."/>
            <person name="Findley K."/>
            <person name="Foster B."/>
            <person name="Gaskell J."/>
            <person name="Glotzer D."/>
            <person name="Gorecki P."/>
            <person name="Heitman J."/>
            <person name="Hesse C."/>
            <person name="Hori C."/>
            <person name="Igarashi K."/>
            <person name="Jurgens J.A."/>
            <person name="Kallen N."/>
            <person name="Kersten P."/>
            <person name="Kohler A."/>
            <person name="Kuees U."/>
            <person name="Kumar T.K.A."/>
            <person name="Kuo A."/>
            <person name="LaButti K."/>
            <person name="Larrondo L.F."/>
            <person name="Lindquist E."/>
            <person name="Ling A."/>
            <person name="Lombard V."/>
            <person name="Lucas S."/>
            <person name="Lundell T."/>
            <person name="Martin R."/>
            <person name="McLaughlin D.J."/>
            <person name="Morgenstern I."/>
            <person name="Morin E."/>
            <person name="Murat C."/>
            <person name="Nagy L.G."/>
            <person name="Nolan M."/>
            <person name="Ohm R.A."/>
            <person name="Patyshakuliyeva A."/>
            <person name="Rokas A."/>
            <person name="Ruiz-Duenas F.J."/>
            <person name="Sabat G."/>
            <person name="Salamov A."/>
            <person name="Samejima M."/>
            <person name="Schmutz J."/>
            <person name="Slot J.C."/>
            <person name="St John F."/>
            <person name="Stenlid J."/>
            <person name="Sun H."/>
            <person name="Sun S."/>
            <person name="Syed K."/>
            <person name="Tsang A."/>
            <person name="Wiebenga A."/>
            <person name="Young D."/>
            <person name="Pisabarro A."/>
            <person name="Eastwood D.C."/>
            <person name="Martin F."/>
            <person name="Cullen D."/>
            <person name="Grigoriev I.V."/>
            <person name="Hibbett D.S."/>
        </authorList>
    </citation>
    <scope>NUCLEOTIDE SEQUENCE [LARGE SCALE GENOMIC DNA]</scope>
    <source>
        <strain evidence="2">RWD-64-598 SS2</strain>
    </source>
</reference>
<dbReference type="Proteomes" id="UP000053558">
    <property type="component" value="Unassembled WGS sequence"/>
</dbReference>
<name>A0A5M3M5W2_CONPW</name>
<evidence type="ECO:0000313" key="2">
    <source>
        <dbReference type="Proteomes" id="UP000053558"/>
    </source>
</evidence>
<keyword evidence="2" id="KW-1185">Reference proteome</keyword>
<sequence length="72" mass="7623">MLKLEVVASKSSEPPCTLGPWSPVRHCGPVGRLGNCGHFLKYAQLSHRAVGGRPYDLTERASQSPGPLGLGP</sequence>
<proteinExistence type="predicted"/>